<dbReference type="PANTHER" id="PTHR11247:SF8">
    <property type="entry name" value="PALMITOYL-PROTEIN THIOESTERASE 1"/>
    <property type="match status" value="1"/>
</dbReference>
<dbReference type="PRINTS" id="PR00414">
    <property type="entry name" value="PPTHIESTRASE"/>
</dbReference>
<evidence type="ECO:0000313" key="10">
    <source>
        <dbReference type="Proteomes" id="UP000272942"/>
    </source>
</evidence>
<keyword evidence="6" id="KW-1015">Disulfide bond</keyword>
<comment type="similarity">
    <text evidence="1">Belongs to the palmitoyl-protein thioesterase family.</text>
</comment>
<dbReference type="GO" id="GO:0005764">
    <property type="term" value="C:lysosome"/>
    <property type="evidence" value="ECO:0007669"/>
    <property type="project" value="TreeGrafter"/>
</dbReference>
<dbReference type="GO" id="GO:0006898">
    <property type="term" value="P:receptor-mediated endocytosis"/>
    <property type="evidence" value="ECO:0007669"/>
    <property type="project" value="TreeGrafter"/>
</dbReference>
<keyword evidence="7" id="KW-0325">Glycoprotein</keyword>
<dbReference type="InterPro" id="IPR002472">
    <property type="entry name" value="Palm_thioest"/>
</dbReference>
<evidence type="ECO:0000313" key="9">
    <source>
        <dbReference type="EMBL" id="VDP73875.1"/>
    </source>
</evidence>
<reference evidence="9 10" key="1">
    <citation type="submission" date="2018-11" db="EMBL/GenBank/DDBJ databases">
        <authorList>
            <consortium name="Pathogen Informatics"/>
        </authorList>
    </citation>
    <scope>NUCLEOTIDE SEQUENCE [LARGE SCALE GENOMIC DNA]</scope>
    <source>
        <strain evidence="9 10">Egypt</strain>
    </source>
</reference>
<sequence>MLLSYRPFNPIICLIIYFDPLFPTLRDVENSFFMPINEQLAYVCQKLLNDSRFNDGIHLIGLSQGGLFVRALAQRCPLPRIGAVVSIGGPQKGIYGFPRCPEQHLPLSCSLLRALLNYWAYSEKVQAGIVQAQYWHDPLRENLYKEKSLFLAEINQEKVCALASIHVKEICCSP</sequence>
<dbReference type="Pfam" id="PF02089">
    <property type="entry name" value="Palm_thioest"/>
    <property type="match status" value="1"/>
</dbReference>
<gene>
    <name evidence="9" type="ORF">ECPE_LOCUS4874</name>
</gene>
<keyword evidence="5" id="KW-0378">Hydrolase</keyword>
<dbReference type="AlphaFoldDB" id="A0A3P8H5S5"/>
<proteinExistence type="inferred from homology"/>
<evidence type="ECO:0000256" key="7">
    <source>
        <dbReference type="ARBA" id="ARBA00023180"/>
    </source>
</evidence>
<dbReference type="PANTHER" id="PTHR11247">
    <property type="entry name" value="PALMITOYL-PROTEIN THIOESTERASE/DOLICHYLDIPHOSPHATASE 1"/>
    <property type="match status" value="1"/>
</dbReference>
<evidence type="ECO:0000256" key="4">
    <source>
        <dbReference type="ARBA" id="ARBA00022729"/>
    </source>
</evidence>
<organism evidence="9 10">
    <name type="scientific">Echinostoma caproni</name>
    <dbReference type="NCBI Taxonomy" id="27848"/>
    <lineage>
        <taxon>Eukaryota</taxon>
        <taxon>Metazoa</taxon>
        <taxon>Spiralia</taxon>
        <taxon>Lophotrochozoa</taxon>
        <taxon>Platyhelminthes</taxon>
        <taxon>Trematoda</taxon>
        <taxon>Digenea</taxon>
        <taxon>Plagiorchiida</taxon>
        <taxon>Echinostomata</taxon>
        <taxon>Echinostomatoidea</taxon>
        <taxon>Echinostomatidae</taxon>
        <taxon>Echinostoma</taxon>
    </lineage>
</organism>
<dbReference type="OrthoDB" id="10263094at2759"/>
<protein>
    <recommendedName>
        <fullName evidence="3">Palmitoyl-protein thioesterase 1</fullName>
        <ecNumber evidence="2">3.1.2.22</ecNumber>
    </recommendedName>
    <alternativeName>
        <fullName evidence="8">Palmitoyl-protein hydrolase 1</fullName>
    </alternativeName>
</protein>
<evidence type="ECO:0000256" key="5">
    <source>
        <dbReference type="ARBA" id="ARBA00022801"/>
    </source>
</evidence>
<dbReference type="EC" id="3.1.2.22" evidence="2"/>
<evidence type="ECO:0000256" key="3">
    <source>
        <dbReference type="ARBA" id="ARBA00014212"/>
    </source>
</evidence>
<evidence type="ECO:0000256" key="2">
    <source>
        <dbReference type="ARBA" id="ARBA00012423"/>
    </source>
</evidence>
<accession>A0A3P8H5S5</accession>
<dbReference type="GO" id="GO:0008474">
    <property type="term" value="F:palmitoyl-(protein) hydrolase activity"/>
    <property type="evidence" value="ECO:0007669"/>
    <property type="project" value="UniProtKB-EC"/>
</dbReference>
<evidence type="ECO:0000256" key="1">
    <source>
        <dbReference type="ARBA" id="ARBA00010758"/>
    </source>
</evidence>
<keyword evidence="10" id="KW-1185">Reference proteome</keyword>
<evidence type="ECO:0000256" key="8">
    <source>
        <dbReference type="ARBA" id="ARBA00031934"/>
    </source>
</evidence>
<keyword evidence="4" id="KW-0732">Signal</keyword>
<name>A0A3P8H5S5_9TREM</name>
<dbReference type="SUPFAM" id="SSF53474">
    <property type="entry name" value="alpha/beta-Hydrolases"/>
    <property type="match status" value="1"/>
</dbReference>
<dbReference type="Proteomes" id="UP000272942">
    <property type="component" value="Unassembled WGS sequence"/>
</dbReference>
<dbReference type="EMBL" id="UZAN01041714">
    <property type="protein sequence ID" value="VDP73875.1"/>
    <property type="molecule type" value="Genomic_DNA"/>
</dbReference>
<dbReference type="Gene3D" id="3.40.50.1820">
    <property type="entry name" value="alpha/beta hydrolase"/>
    <property type="match status" value="1"/>
</dbReference>
<dbReference type="InterPro" id="IPR029058">
    <property type="entry name" value="AB_hydrolase_fold"/>
</dbReference>
<evidence type="ECO:0000256" key="6">
    <source>
        <dbReference type="ARBA" id="ARBA00023157"/>
    </source>
</evidence>